<dbReference type="InterPro" id="IPR018303">
    <property type="entry name" value="ATPase_P-typ_P_site"/>
</dbReference>
<sequence>MKTTFKIEDLKGLTQKEVNQKLTSEGYNELPSSKPKNLLQIALGVVKEPMFLLLVTCGTLYLFLGDIQEGLMLLGFVIVIMGIEFFQERKTEKALDALKDLASPRALVIRDGETFRIAGRDVVTDDIVILKEGDRVPADAMVLSCLNLYADESLLTGEPVPVRKREWRSGDREFFPGGDELPVVYSGSMIVQGSGIVKVVATALNTEIGKIGKALQSVKDEPTRLKKEISKLVKRLAILGLLLCILVIVIYTITRGDLLNGFLAGITLAMAMLPEEFPVVLTIFLALGAWRMSKKNVLTRHPAAVETLGSATVLCTDKTGTLTQNKMTVTSLFNGIEFFGDNTGENLSEPFHEIIEYGILSSQANPFDPMEKAILNAGERYLQNSEHIHIDWVMEKEYPLSKELLAMSRVFSSSDTNRKVIAAKGAPEAIFDLCHLDNNSVKRYSEAVGNMASKGLRVLGVAKANVLDKNLPTEQHDFDFEFIGLIGLSDPIRENVAGAVTECYKAGVRVIMITGDYPVTASNIGKEIGITNHTDIITGSELEQMSEDELRRRIKEVNIFARVVPEQKLKIVNALKANNEIVAMTGDGVNDAPALKAANIGIAMGEKGTDVAREASSLVLMDDNFLSIVGAIRMGRKIFDNLQKALAYIFAIHVPIAGLSLIPVFFAELPLILWPVHIVFLELIIDPACSIIFEAEPEEKNVMSRPPRKINEPFFGIKKIILSCCQGLGILLVSIAVYFTGIKMGYSSNGVRTLTFVTLIVSNIAVILSNRSWTTNIFKIMITPNKAVKWVIGGAVFFLFLIMEVPFLLTLFQFEKITILELTVCTTAGLSSVIWFEIYKQIKSSKKVIST</sequence>
<dbReference type="InterPro" id="IPR059000">
    <property type="entry name" value="ATPase_P-type_domA"/>
</dbReference>
<dbReference type="PRINTS" id="PR00119">
    <property type="entry name" value="CATATPASE"/>
</dbReference>
<dbReference type="Pfam" id="PF00702">
    <property type="entry name" value="Hydrolase"/>
    <property type="match status" value="1"/>
</dbReference>
<dbReference type="FunFam" id="3.40.50.1000:FF:000083">
    <property type="entry name" value="Sodium/potassium-transporting ATPase subunit alpha"/>
    <property type="match status" value="1"/>
</dbReference>
<evidence type="ECO:0000256" key="8">
    <source>
        <dbReference type="SAM" id="Phobius"/>
    </source>
</evidence>
<dbReference type="InterPro" id="IPR001757">
    <property type="entry name" value="P_typ_ATPase"/>
</dbReference>
<keyword evidence="2 8" id="KW-0812">Transmembrane</keyword>
<evidence type="ECO:0000259" key="9">
    <source>
        <dbReference type="SMART" id="SM00831"/>
    </source>
</evidence>
<dbReference type="EMBL" id="VSSQ01001115">
    <property type="protein sequence ID" value="MPM05255.1"/>
    <property type="molecule type" value="Genomic_DNA"/>
</dbReference>
<evidence type="ECO:0000256" key="5">
    <source>
        <dbReference type="ARBA" id="ARBA00022967"/>
    </source>
</evidence>
<keyword evidence="6 8" id="KW-1133">Transmembrane helix</keyword>
<dbReference type="Gene3D" id="1.20.1110.10">
    <property type="entry name" value="Calcium-transporting ATPase, transmembrane domain"/>
    <property type="match status" value="2"/>
</dbReference>
<dbReference type="Gene3D" id="3.40.1110.10">
    <property type="entry name" value="Calcium-transporting ATPase, cytoplasmic domain N"/>
    <property type="match status" value="2"/>
</dbReference>
<dbReference type="SUPFAM" id="SSF81665">
    <property type="entry name" value="Calcium ATPase, transmembrane domain M"/>
    <property type="match status" value="1"/>
</dbReference>
<comment type="subcellular location">
    <subcellularLocation>
        <location evidence="1">Membrane</location>
        <topology evidence="1">Multi-pass membrane protein</topology>
    </subcellularLocation>
</comment>
<dbReference type="InterPro" id="IPR023299">
    <property type="entry name" value="ATPase_P-typ_cyto_dom_N"/>
</dbReference>
<dbReference type="InterPro" id="IPR023214">
    <property type="entry name" value="HAD_sf"/>
</dbReference>
<dbReference type="Gene3D" id="3.40.50.1000">
    <property type="entry name" value="HAD superfamily/HAD-like"/>
    <property type="match status" value="2"/>
</dbReference>
<dbReference type="Pfam" id="PF00689">
    <property type="entry name" value="Cation_ATPase_C"/>
    <property type="match status" value="1"/>
</dbReference>
<dbReference type="Pfam" id="PF00122">
    <property type="entry name" value="E1-E2_ATPase"/>
    <property type="match status" value="1"/>
</dbReference>
<evidence type="ECO:0000256" key="3">
    <source>
        <dbReference type="ARBA" id="ARBA00022741"/>
    </source>
</evidence>
<feature type="transmembrane region" description="Helical" evidence="8">
    <location>
        <begin position="672"/>
        <end position="693"/>
    </location>
</feature>
<keyword evidence="7 8" id="KW-0472">Membrane</keyword>
<protein>
    <submittedName>
        <fullName evidence="10">Calcium-transporting ATPase 1</fullName>
    </submittedName>
</protein>
<dbReference type="AlphaFoldDB" id="A0A644WMX6"/>
<dbReference type="SFLD" id="SFLDS00003">
    <property type="entry name" value="Haloacid_Dehalogenase"/>
    <property type="match status" value="1"/>
</dbReference>
<feature type="transmembrane region" description="Helical" evidence="8">
    <location>
        <begin position="714"/>
        <end position="739"/>
    </location>
</feature>
<dbReference type="Pfam" id="PF00690">
    <property type="entry name" value="Cation_ATPase_N"/>
    <property type="match status" value="1"/>
</dbReference>
<feature type="domain" description="Cation-transporting P-type ATPase N-terminal" evidence="9">
    <location>
        <begin position="4"/>
        <end position="66"/>
    </location>
</feature>
<dbReference type="GO" id="GO:0005524">
    <property type="term" value="F:ATP binding"/>
    <property type="evidence" value="ECO:0007669"/>
    <property type="project" value="UniProtKB-KW"/>
</dbReference>
<dbReference type="SUPFAM" id="SSF56784">
    <property type="entry name" value="HAD-like"/>
    <property type="match status" value="1"/>
</dbReference>
<dbReference type="InterPro" id="IPR008250">
    <property type="entry name" value="ATPase_P-typ_transduc_dom_A_sf"/>
</dbReference>
<feature type="transmembrane region" description="Helical" evidence="8">
    <location>
        <begin position="41"/>
        <end position="64"/>
    </location>
</feature>
<keyword evidence="5" id="KW-1278">Translocase</keyword>
<proteinExistence type="predicted"/>
<accession>A0A644WMX6</accession>
<dbReference type="PANTHER" id="PTHR42861">
    <property type="entry name" value="CALCIUM-TRANSPORTING ATPASE"/>
    <property type="match status" value="1"/>
</dbReference>
<evidence type="ECO:0000256" key="6">
    <source>
        <dbReference type="ARBA" id="ARBA00022989"/>
    </source>
</evidence>
<gene>
    <name evidence="10" type="ORF">SDC9_51543</name>
</gene>
<keyword evidence="3" id="KW-0547">Nucleotide-binding</keyword>
<evidence type="ECO:0000313" key="10">
    <source>
        <dbReference type="EMBL" id="MPM05255.1"/>
    </source>
</evidence>
<comment type="caution">
    <text evidence="10">The sequence shown here is derived from an EMBL/GenBank/DDBJ whole genome shotgun (WGS) entry which is preliminary data.</text>
</comment>
<dbReference type="PRINTS" id="PR00120">
    <property type="entry name" value="HATPASE"/>
</dbReference>
<feature type="transmembrane region" description="Helical" evidence="8">
    <location>
        <begin position="266"/>
        <end position="290"/>
    </location>
</feature>
<evidence type="ECO:0000256" key="4">
    <source>
        <dbReference type="ARBA" id="ARBA00022840"/>
    </source>
</evidence>
<dbReference type="SFLD" id="SFLDF00027">
    <property type="entry name" value="p-type_atpase"/>
    <property type="match status" value="1"/>
</dbReference>
<feature type="transmembrane region" description="Helical" evidence="8">
    <location>
        <begin position="645"/>
        <end position="666"/>
    </location>
</feature>
<keyword evidence="4" id="KW-0067">ATP-binding</keyword>
<dbReference type="GO" id="GO:0016887">
    <property type="term" value="F:ATP hydrolysis activity"/>
    <property type="evidence" value="ECO:0007669"/>
    <property type="project" value="InterPro"/>
</dbReference>
<name>A0A644WMX6_9ZZZZ</name>
<dbReference type="SMART" id="SM00831">
    <property type="entry name" value="Cation_ATPase_N"/>
    <property type="match status" value="1"/>
</dbReference>
<dbReference type="Gene3D" id="2.70.150.10">
    <property type="entry name" value="Calcium-transporting ATPase, cytoplasmic transduction domain A"/>
    <property type="match status" value="1"/>
</dbReference>
<organism evidence="10">
    <name type="scientific">bioreactor metagenome</name>
    <dbReference type="NCBI Taxonomy" id="1076179"/>
    <lineage>
        <taxon>unclassified sequences</taxon>
        <taxon>metagenomes</taxon>
        <taxon>ecological metagenomes</taxon>
    </lineage>
</organism>
<dbReference type="SFLD" id="SFLDG00002">
    <property type="entry name" value="C1.7:_P-type_atpase_like"/>
    <property type="match status" value="1"/>
</dbReference>
<dbReference type="InterPro" id="IPR004014">
    <property type="entry name" value="ATPase_P-typ_cation-transptr_N"/>
</dbReference>
<evidence type="ECO:0000256" key="2">
    <source>
        <dbReference type="ARBA" id="ARBA00022692"/>
    </source>
</evidence>
<dbReference type="InterPro" id="IPR036412">
    <property type="entry name" value="HAD-like_sf"/>
</dbReference>
<feature type="transmembrane region" description="Helical" evidence="8">
    <location>
        <begin position="790"/>
        <end position="811"/>
    </location>
</feature>
<dbReference type="PROSITE" id="PS00154">
    <property type="entry name" value="ATPASE_E1_E2"/>
    <property type="match status" value="1"/>
</dbReference>
<dbReference type="InterPro" id="IPR023298">
    <property type="entry name" value="ATPase_P-typ_TM_dom_sf"/>
</dbReference>
<dbReference type="SUPFAM" id="SSF81653">
    <property type="entry name" value="Calcium ATPase, transduction domain A"/>
    <property type="match status" value="1"/>
</dbReference>
<feature type="transmembrane region" description="Helical" evidence="8">
    <location>
        <begin position="751"/>
        <end position="769"/>
    </location>
</feature>
<feature type="transmembrane region" description="Helical" evidence="8">
    <location>
        <begin position="236"/>
        <end position="254"/>
    </location>
</feature>
<dbReference type="InterPro" id="IPR006068">
    <property type="entry name" value="ATPase_P-typ_cation-transptr_C"/>
</dbReference>
<dbReference type="NCBIfam" id="TIGR01494">
    <property type="entry name" value="ATPase_P-type"/>
    <property type="match status" value="2"/>
</dbReference>
<feature type="transmembrane region" description="Helical" evidence="8">
    <location>
        <begin position="817"/>
        <end position="838"/>
    </location>
</feature>
<dbReference type="SUPFAM" id="SSF81660">
    <property type="entry name" value="Metal cation-transporting ATPase, ATP-binding domain N"/>
    <property type="match status" value="1"/>
</dbReference>
<evidence type="ECO:0000256" key="1">
    <source>
        <dbReference type="ARBA" id="ARBA00004141"/>
    </source>
</evidence>
<dbReference type="GO" id="GO:0016020">
    <property type="term" value="C:membrane"/>
    <property type="evidence" value="ECO:0007669"/>
    <property type="project" value="UniProtKB-SubCell"/>
</dbReference>
<feature type="transmembrane region" description="Helical" evidence="8">
    <location>
        <begin position="70"/>
        <end position="86"/>
    </location>
</feature>
<reference evidence="10" key="1">
    <citation type="submission" date="2019-08" db="EMBL/GenBank/DDBJ databases">
        <authorList>
            <person name="Kucharzyk K."/>
            <person name="Murdoch R.W."/>
            <person name="Higgins S."/>
            <person name="Loffler F."/>
        </authorList>
    </citation>
    <scope>NUCLEOTIDE SEQUENCE</scope>
</reference>
<evidence type="ECO:0000256" key="7">
    <source>
        <dbReference type="ARBA" id="ARBA00023136"/>
    </source>
</evidence>
<dbReference type="InterPro" id="IPR044492">
    <property type="entry name" value="P_typ_ATPase_HD_dom"/>
</dbReference>